<keyword evidence="2" id="KW-0645">Protease</keyword>
<proteinExistence type="inferred from homology"/>
<dbReference type="InterPro" id="IPR042266">
    <property type="entry name" value="PPPDE_sf"/>
</dbReference>
<gene>
    <name evidence="6" type="ORF">BCR36DRAFT_92525</name>
</gene>
<reference evidence="6 7" key="1">
    <citation type="submission" date="2016-08" db="EMBL/GenBank/DDBJ databases">
        <title>Genomes of anaerobic fungi encode conserved fungal cellulosomes for biomass hydrolysis.</title>
        <authorList>
            <consortium name="DOE Joint Genome Institute"/>
            <person name="Haitjema C.H."/>
            <person name="Gilmore S.P."/>
            <person name="Henske J.K."/>
            <person name="Solomon K.V."/>
            <person name="De Groot R."/>
            <person name="Kuo A."/>
            <person name="Mondo S.J."/>
            <person name="Salamov A.A."/>
            <person name="Labutti K."/>
            <person name="Zhao Z."/>
            <person name="Chiniquy J."/>
            <person name="Barry K."/>
            <person name="Brewer H.M."/>
            <person name="Purvine S.O."/>
            <person name="Wright A.T."/>
            <person name="Boxma B."/>
            <person name="Van Alen T."/>
            <person name="Hackstein J.H."/>
            <person name="Baker S.E."/>
            <person name="Grigoriev I.V."/>
            <person name="O'Malley M.A."/>
        </authorList>
    </citation>
    <scope>NUCLEOTIDE SEQUENCE [LARGE SCALE GENOMIC DNA]</scope>
    <source>
        <strain evidence="7">finn</strain>
    </source>
</reference>
<organism evidence="6 7">
    <name type="scientific">Piromyces finnis</name>
    <dbReference type="NCBI Taxonomy" id="1754191"/>
    <lineage>
        <taxon>Eukaryota</taxon>
        <taxon>Fungi</taxon>
        <taxon>Fungi incertae sedis</taxon>
        <taxon>Chytridiomycota</taxon>
        <taxon>Chytridiomycota incertae sedis</taxon>
        <taxon>Neocallimastigomycetes</taxon>
        <taxon>Neocallimastigales</taxon>
        <taxon>Neocallimastigaceae</taxon>
        <taxon>Piromyces</taxon>
    </lineage>
</organism>
<dbReference type="GO" id="GO:0008233">
    <property type="term" value="F:peptidase activity"/>
    <property type="evidence" value="ECO:0007669"/>
    <property type="project" value="UniProtKB-KW"/>
</dbReference>
<keyword evidence="7" id="KW-1185">Reference proteome</keyword>
<evidence type="ECO:0000256" key="3">
    <source>
        <dbReference type="ARBA" id="ARBA00022801"/>
    </source>
</evidence>
<dbReference type="InterPro" id="IPR008580">
    <property type="entry name" value="PPPDE_dom"/>
</dbReference>
<dbReference type="SMART" id="SM01179">
    <property type="entry name" value="DUF862"/>
    <property type="match status" value="1"/>
</dbReference>
<protein>
    <submittedName>
        <fullName evidence="6">DUF862-domain-containing protein</fullName>
    </submittedName>
</protein>
<dbReference type="InterPro" id="IPR013766">
    <property type="entry name" value="Thioredoxin_domain"/>
</dbReference>
<evidence type="ECO:0000256" key="1">
    <source>
        <dbReference type="ARBA" id="ARBA00008140"/>
    </source>
</evidence>
<evidence type="ECO:0000313" key="6">
    <source>
        <dbReference type="EMBL" id="ORX47548.1"/>
    </source>
</evidence>
<dbReference type="PROSITE" id="PS51858">
    <property type="entry name" value="PPPDE"/>
    <property type="match status" value="1"/>
</dbReference>
<comment type="similarity">
    <text evidence="1">Belongs to the DeSI family.</text>
</comment>
<reference evidence="6 7" key="2">
    <citation type="submission" date="2016-08" db="EMBL/GenBank/DDBJ databases">
        <title>Pervasive Adenine N6-methylation of Active Genes in Fungi.</title>
        <authorList>
            <consortium name="DOE Joint Genome Institute"/>
            <person name="Mondo S.J."/>
            <person name="Dannebaum R.O."/>
            <person name="Kuo R.C."/>
            <person name="Labutti K."/>
            <person name="Haridas S."/>
            <person name="Kuo A."/>
            <person name="Salamov A."/>
            <person name="Ahrendt S.R."/>
            <person name="Lipzen A."/>
            <person name="Sullivan W."/>
            <person name="Andreopoulos W.B."/>
            <person name="Clum A."/>
            <person name="Lindquist E."/>
            <person name="Daum C."/>
            <person name="Ramamoorthy G.K."/>
            <person name="Gryganskyi A."/>
            <person name="Culley D."/>
            <person name="Magnuson J.K."/>
            <person name="James T.Y."/>
            <person name="O'Malley M.A."/>
            <person name="Stajich J.E."/>
            <person name="Spatafora J.W."/>
            <person name="Visel A."/>
            <person name="Grigoriev I.V."/>
        </authorList>
    </citation>
    <scope>NUCLEOTIDE SEQUENCE [LARGE SCALE GENOMIC DNA]</scope>
    <source>
        <strain evidence="7">finn</strain>
    </source>
</reference>
<evidence type="ECO:0000313" key="7">
    <source>
        <dbReference type="Proteomes" id="UP000193719"/>
    </source>
</evidence>
<dbReference type="PANTHER" id="PTHR12378:SF7">
    <property type="entry name" value="DESUMOYLATING ISOPEPTIDASE 1"/>
    <property type="match status" value="1"/>
</dbReference>
<dbReference type="Proteomes" id="UP000193719">
    <property type="component" value="Unassembled WGS sequence"/>
</dbReference>
<dbReference type="STRING" id="1754191.A0A1Y1V6C7"/>
<dbReference type="AlphaFoldDB" id="A0A1Y1V6C7"/>
<dbReference type="EMBL" id="MCFH01000030">
    <property type="protein sequence ID" value="ORX47548.1"/>
    <property type="molecule type" value="Genomic_DNA"/>
</dbReference>
<dbReference type="InterPro" id="IPR036249">
    <property type="entry name" value="Thioredoxin-like_sf"/>
</dbReference>
<evidence type="ECO:0000259" key="4">
    <source>
        <dbReference type="PROSITE" id="PS51352"/>
    </source>
</evidence>
<dbReference type="GO" id="GO:0006508">
    <property type="term" value="P:proteolysis"/>
    <property type="evidence" value="ECO:0007669"/>
    <property type="project" value="UniProtKB-KW"/>
</dbReference>
<dbReference type="GO" id="GO:0070646">
    <property type="term" value="P:protein modification by small protein removal"/>
    <property type="evidence" value="ECO:0007669"/>
    <property type="project" value="TreeGrafter"/>
</dbReference>
<dbReference type="Gene3D" id="3.90.1720.30">
    <property type="entry name" value="PPPDE domains"/>
    <property type="match status" value="1"/>
</dbReference>
<feature type="domain" description="Thioredoxin" evidence="4">
    <location>
        <begin position="197"/>
        <end position="334"/>
    </location>
</feature>
<dbReference type="SUPFAM" id="SSF52833">
    <property type="entry name" value="Thioredoxin-like"/>
    <property type="match status" value="1"/>
</dbReference>
<name>A0A1Y1V6C7_9FUNG</name>
<keyword evidence="3" id="KW-0378">Hydrolase</keyword>
<evidence type="ECO:0000259" key="5">
    <source>
        <dbReference type="PROSITE" id="PS51858"/>
    </source>
</evidence>
<evidence type="ECO:0000256" key="2">
    <source>
        <dbReference type="ARBA" id="ARBA00022670"/>
    </source>
</evidence>
<dbReference type="Pfam" id="PF00085">
    <property type="entry name" value="Thioredoxin"/>
    <property type="match status" value="1"/>
</dbReference>
<comment type="caution">
    <text evidence="6">The sequence shown here is derived from an EMBL/GenBank/DDBJ whole genome shotgun (WGS) entry which is preliminary data.</text>
</comment>
<feature type="domain" description="PPPDE" evidence="5">
    <location>
        <begin position="4"/>
        <end position="144"/>
    </location>
</feature>
<dbReference type="OrthoDB" id="21221at2759"/>
<dbReference type="Gene3D" id="3.40.30.10">
    <property type="entry name" value="Glutaredoxin"/>
    <property type="match status" value="1"/>
</dbReference>
<dbReference type="Pfam" id="PF05903">
    <property type="entry name" value="Peptidase_C97"/>
    <property type="match status" value="1"/>
</dbReference>
<accession>A0A1Y1V6C7</accession>
<dbReference type="PANTHER" id="PTHR12378">
    <property type="entry name" value="DESUMOYLATING ISOPEPTIDASE"/>
    <property type="match status" value="1"/>
</dbReference>
<dbReference type="PROSITE" id="PS51352">
    <property type="entry name" value="THIOREDOXIN_2"/>
    <property type="match status" value="1"/>
</dbReference>
<sequence>MASEKVTLYLYDLSRGLAKIYSQQLTGQYFEGIWHTSIVVYGIEYYYASGIQTAIPGQTHHGQPYKTFDLGETFIPKEVFLEFLQDISPRYTEATYDLFENNCNNFSNEVSQFLTGKKIPEFINNLPKDALNTPLGPIVRQFSQSIANQINNPESNGDTYGVIQNGIQNLASATSNNNDNVIANLLGNIGRSDNSHATNPTLLPSNIIKPESDDINLNIRTIKKLSELNEIIKNHSFIIIDFTMARCPPCQAIAPIFSKMLNDRLTDKNYQETCPVPNFVALKIDINQCEQLIPQYYGISATPTFTFMKNGKEIGRVVGANKNEIEKRMDEIFKEVKNCRIYYNYKR</sequence>
<dbReference type="CDD" id="cd02947">
    <property type="entry name" value="TRX_family"/>
    <property type="match status" value="1"/>
</dbReference>